<dbReference type="SUPFAM" id="SSF58104">
    <property type="entry name" value="Methyl-accepting chemotaxis protein (MCP) signaling domain"/>
    <property type="match status" value="1"/>
</dbReference>
<evidence type="ECO:0000313" key="9">
    <source>
        <dbReference type="EMBL" id="QBK05861.1"/>
    </source>
</evidence>
<dbReference type="PANTHER" id="PTHR32089">
    <property type="entry name" value="METHYL-ACCEPTING CHEMOTAXIS PROTEIN MCPB"/>
    <property type="match status" value="1"/>
</dbReference>
<dbReference type="KEGG" id="hgr:DW355_15015"/>
<reference evidence="9 10" key="1">
    <citation type="submission" date="2018-07" db="EMBL/GenBank/DDBJ databases">
        <title>Exploring interactions and the metabolic potential of the ultra-small soil bacteria Hylemonella gracilis.</title>
        <authorList>
            <person name="Tyc O."/>
            <person name="Kulkarni P."/>
            <person name="Gawehns F."/>
            <person name="Hundscheid M."/>
            <person name="Zweers H."/>
            <person name="Garbeva P."/>
        </authorList>
    </citation>
    <scope>NUCLEOTIDE SEQUENCE [LARGE SCALE GENOMIC DNA]</scope>
    <source>
        <strain evidence="9 10">NS1</strain>
    </source>
</reference>
<comment type="subcellular location">
    <subcellularLocation>
        <location evidence="1">Membrane</location>
        <topology evidence="1">Multi-pass membrane protein</topology>
    </subcellularLocation>
</comment>
<evidence type="ECO:0000256" key="7">
    <source>
        <dbReference type="SAM" id="MobiDB-lite"/>
    </source>
</evidence>
<dbReference type="InterPro" id="IPR004089">
    <property type="entry name" value="MCPsignal_dom"/>
</dbReference>
<keyword evidence="3" id="KW-1133">Transmembrane helix</keyword>
<dbReference type="Pfam" id="PF00015">
    <property type="entry name" value="MCPsignal"/>
    <property type="match status" value="1"/>
</dbReference>
<dbReference type="SMART" id="SM00283">
    <property type="entry name" value="MA"/>
    <property type="match status" value="1"/>
</dbReference>
<dbReference type="GO" id="GO:0007165">
    <property type="term" value="P:signal transduction"/>
    <property type="evidence" value="ECO:0007669"/>
    <property type="project" value="UniProtKB-KW"/>
</dbReference>
<organism evidence="9 10">
    <name type="scientific">Hylemonella gracilis</name>
    <dbReference type="NCBI Taxonomy" id="80880"/>
    <lineage>
        <taxon>Bacteria</taxon>
        <taxon>Pseudomonadati</taxon>
        <taxon>Pseudomonadota</taxon>
        <taxon>Betaproteobacteria</taxon>
        <taxon>Burkholderiales</taxon>
        <taxon>Comamonadaceae</taxon>
        <taxon>Hylemonella</taxon>
    </lineage>
</organism>
<keyword evidence="4" id="KW-0472">Membrane</keyword>
<feature type="domain" description="Methyl-accepting transducer" evidence="8">
    <location>
        <begin position="59"/>
        <end position="223"/>
    </location>
</feature>
<evidence type="ECO:0000259" key="8">
    <source>
        <dbReference type="PROSITE" id="PS50111"/>
    </source>
</evidence>
<proteinExistence type="predicted"/>
<protein>
    <submittedName>
        <fullName evidence="9">Chemotaxis protein</fullName>
    </submittedName>
</protein>
<sequence>MLYFSALSMAGVTCAILLLGLAAWSVRRQQRQAKALQHSIREHLESLQQLGAQVMPVWSGQIETSRSQMEIAIASLSMRFASIVERLNRATEMSELSGDANAGLMGVFASSKQELDTVVVSLKSATGSKSTMLTRIKELEKFTEELDSMAADVARIAQQTNLLALNAAIEAARAGEQGRSFSVVAQEVRTLSKLSGETGKNMALKVAVIGETIRSVCKSVEQSLAEEAQSTQACEVTISAVLDKFREATGALLEASNVNRENRNYLHGEIGEALVHLQFQDRISQIMTHVRSNIDRTPLLLNSQRESFDRDQNLTPINAAGLLAELESTYAMAEERAVHTGQAQIADNSGSPKPQSTGEITFF</sequence>
<dbReference type="Proteomes" id="UP000292939">
    <property type="component" value="Chromosome"/>
</dbReference>
<evidence type="ECO:0000313" key="10">
    <source>
        <dbReference type="Proteomes" id="UP000292939"/>
    </source>
</evidence>
<evidence type="ECO:0000256" key="1">
    <source>
        <dbReference type="ARBA" id="ARBA00004141"/>
    </source>
</evidence>
<evidence type="ECO:0000256" key="4">
    <source>
        <dbReference type="ARBA" id="ARBA00023136"/>
    </source>
</evidence>
<accession>A0A4P6UQ69</accession>
<evidence type="ECO:0000256" key="2">
    <source>
        <dbReference type="ARBA" id="ARBA00022692"/>
    </source>
</evidence>
<dbReference type="PROSITE" id="PS50111">
    <property type="entry name" value="CHEMOTAXIS_TRANSDUC_2"/>
    <property type="match status" value="1"/>
</dbReference>
<gene>
    <name evidence="9" type="ORF">DW355_15015</name>
</gene>
<dbReference type="AlphaFoldDB" id="A0A4P6UQ69"/>
<dbReference type="GO" id="GO:0016020">
    <property type="term" value="C:membrane"/>
    <property type="evidence" value="ECO:0007669"/>
    <property type="project" value="UniProtKB-SubCell"/>
</dbReference>
<feature type="region of interest" description="Disordered" evidence="7">
    <location>
        <begin position="341"/>
        <end position="363"/>
    </location>
</feature>
<evidence type="ECO:0000256" key="3">
    <source>
        <dbReference type="ARBA" id="ARBA00022989"/>
    </source>
</evidence>
<dbReference type="PANTHER" id="PTHR32089:SF119">
    <property type="entry name" value="METHYL-ACCEPTING CHEMOTAXIS PROTEIN CTPL"/>
    <property type="match status" value="1"/>
</dbReference>
<evidence type="ECO:0000256" key="5">
    <source>
        <dbReference type="ARBA" id="ARBA00023224"/>
    </source>
</evidence>
<dbReference type="Gene3D" id="1.10.287.950">
    <property type="entry name" value="Methyl-accepting chemotaxis protein"/>
    <property type="match status" value="1"/>
</dbReference>
<dbReference type="EMBL" id="CP031395">
    <property type="protein sequence ID" value="QBK05861.1"/>
    <property type="molecule type" value="Genomic_DNA"/>
</dbReference>
<keyword evidence="5 6" id="KW-0807">Transducer</keyword>
<name>A0A4P6UQ69_9BURK</name>
<keyword evidence="2" id="KW-0812">Transmembrane</keyword>
<evidence type="ECO:0000256" key="6">
    <source>
        <dbReference type="PROSITE-ProRule" id="PRU00284"/>
    </source>
</evidence>